<name>A0A7W7FXK6_9PSEU</name>
<reference evidence="2 3" key="1">
    <citation type="submission" date="2020-08" db="EMBL/GenBank/DDBJ databases">
        <title>Sequencing the genomes of 1000 actinobacteria strains.</title>
        <authorList>
            <person name="Klenk H.-P."/>
        </authorList>
    </citation>
    <scope>NUCLEOTIDE SEQUENCE [LARGE SCALE GENOMIC DNA]</scope>
    <source>
        <strain evidence="2 3">DSM 44230</strain>
    </source>
</reference>
<feature type="compositionally biased region" description="Pro residues" evidence="1">
    <location>
        <begin position="481"/>
        <end position="490"/>
    </location>
</feature>
<dbReference type="Proteomes" id="UP000533598">
    <property type="component" value="Unassembled WGS sequence"/>
</dbReference>
<feature type="compositionally biased region" description="Gly residues" evidence="1">
    <location>
        <begin position="345"/>
        <end position="363"/>
    </location>
</feature>
<dbReference type="AlphaFoldDB" id="A0A7W7FXK6"/>
<feature type="region of interest" description="Disordered" evidence="1">
    <location>
        <begin position="321"/>
        <end position="584"/>
    </location>
</feature>
<feature type="region of interest" description="Disordered" evidence="1">
    <location>
        <begin position="608"/>
        <end position="643"/>
    </location>
</feature>
<dbReference type="RefSeq" id="WP_185007968.1">
    <property type="nucleotide sequence ID" value="NZ_BAAAUI010000008.1"/>
</dbReference>
<evidence type="ECO:0000313" key="3">
    <source>
        <dbReference type="Proteomes" id="UP000533598"/>
    </source>
</evidence>
<feature type="compositionally biased region" description="Basic and acidic residues" evidence="1">
    <location>
        <begin position="443"/>
        <end position="452"/>
    </location>
</feature>
<organism evidence="2 3">
    <name type="scientific">Crossiella cryophila</name>
    <dbReference type="NCBI Taxonomy" id="43355"/>
    <lineage>
        <taxon>Bacteria</taxon>
        <taxon>Bacillati</taxon>
        <taxon>Actinomycetota</taxon>
        <taxon>Actinomycetes</taxon>
        <taxon>Pseudonocardiales</taxon>
        <taxon>Pseudonocardiaceae</taxon>
        <taxon>Crossiella</taxon>
    </lineage>
</organism>
<dbReference type="EMBL" id="JACHMH010000001">
    <property type="protein sequence ID" value="MBB4681412.1"/>
    <property type="molecule type" value="Genomic_DNA"/>
</dbReference>
<keyword evidence="3" id="KW-1185">Reference proteome</keyword>
<feature type="compositionally biased region" description="Pro residues" evidence="1">
    <location>
        <begin position="364"/>
        <end position="379"/>
    </location>
</feature>
<proteinExistence type="predicted"/>
<sequence>MRWDEAINFFSDNGVATSTYPTVPERATVIAPRWLSSDCFRRPRGPANHLPSNMWHVETMTLYTSYYGVADPTSELEQAMKPFYANGAKILDALLSDYSTVANRATFERAGSTLKGAADWLTAQVTPLKTERDQVGHRGDHFQGTGANAFWNVLDDLMYKCGDLVAQLSKVRTAWDALGDAKEALRQATVTLNDGYQEWLGEKSFSYDTGLGFPVSGKGSALAWPGGAITAIWTSPELVADFRAHGPRDYHKDEESYPRSTLLGGKVTEGGMWERLEIAAKKIWGDHQAATLDVAATNAITKLDKDYRAAATHLPTVVTPVRFVLPPGSGPGPETGPGPGPGPDGGPGAPEGGGGQSEIGGGSVPPPPPPGLGPNPGPKGPTSVISGPNSMIKVPTGSHVGTDGTVYGPDGKPVLGPDGRPIIVPPGSRVTPNGNIVGPRGNGRLEQKDRIRQPFQPPGGSGPQTGGQSPVERYLQSLRRTPPPLPPLRPPNAALPMTMSSADPLSVHSGLGPAGGGKVGLSPSATAPYTATGGGKPVVPTLGGPSGVDGPKGNAGNGGVPFHPPTAGGPGAGAQGKGDRDRDTWLAEDEQTWGTETVVAPGVLGRRKRRTRFATGTRLGAPALPGPPPGLDDRTAGHGTANG</sequence>
<protein>
    <submittedName>
        <fullName evidence="2">Uncharacterized protein</fullName>
    </submittedName>
</protein>
<evidence type="ECO:0000313" key="2">
    <source>
        <dbReference type="EMBL" id="MBB4681412.1"/>
    </source>
</evidence>
<feature type="compositionally biased region" description="Pro residues" evidence="1">
    <location>
        <begin position="328"/>
        <end position="344"/>
    </location>
</feature>
<evidence type="ECO:0000256" key="1">
    <source>
        <dbReference type="SAM" id="MobiDB-lite"/>
    </source>
</evidence>
<comment type="caution">
    <text evidence="2">The sequence shown here is derived from an EMBL/GenBank/DDBJ whole genome shotgun (WGS) entry which is preliminary data.</text>
</comment>
<gene>
    <name evidence="2" type="ORF">HNR67_007530</name>
</gene>
<accession>A0A7W7FXK6</accession>